<keyword evidence="10" id="KW-0732">Signal</keyword>
<evidence type="ECO:0000256" key="3">
    <source>
        <dbReference type="ARBA" id="ARBA00022512"/>
    </source>
</evidence>
<evidence type="ECO:0000256" key="4">
    <source>
        <dbReference type="ARBA" id="ARBA00022525"/>
    </source>
</evidence>
<dbReference type="InterPro" id="IPR012334">
    <property type="entry name" value="Pectin_lyas_fold"/>
</dbReference>
<evidence type="ECO:0000256" key="5">
    <source>
        <dbReference type="ARBA" id="ARBA00022801"/>
    </source>
</evidence>
<feature type="chain" id="PRO_5018631797" evidence="10">
    <location>
        <begin position="21"/>
        <end position="399"/>
    </location>
</feature>
<comment type="subcellular location">
    <subcellularLocation>
        <location evidence="1">Secreted</location>
        <location evidence="1">Cell wall</location>
    </subcellularLocation>
</comment>
<dbReference type="STRING" id="337451.A0A3S3LWB0"/>
<keyword evidence="4" id="KW-0964">Secreted</keyword>
<accession>A0A3S3LWB0</accession>
<keyword evidence="6 9" id="KW-0326">Glycosidase</keyword>
<evidence type="ECO:0000256" key="8">
    <source>
        <dbReference type="PROSITE-ProRule" id="PRU10052"/>
    </source>
</evidence>
<comment type="similarity">
    <text evidence="2 9">Belongs to the glycosyl hydrolase 28 family.</text>
</comment>
<dbReference type="InterPro" id="IPR011050">
    <property type="entry name" value="Pectin_lyase_fold/virulence"/>
</dbReference>
<dbReference type="GO" id="GO:0004650">
    <property type="term" value="F:polygalacturonase activity"/>
    <property type="evidence" value="ECO:0007669"/>
    <property type="project" value="InterPro"/>
</dbReference>
<organism evidence="11 12">
    <name type="scientific">Cinnamomum micranthum f. kanehirae</name>
    <dbReference type="NCBI Taxonomy" id="337451"/>
    <lineage>
        <taxon>Eukaryota</taxon>
        <taxon>Viridiplantae</taxon>
        <taxon>Streptophyta</taxon>
        <taxon>Embryophyta</taxon>
        <taxon>Tracheophyta</taxon>
        <taxon>Spermatophyta</taxon>
        <taxon>Magnoliopsida</taxon>
        <taxon>Magnoliidae</taxon>
        <taxon>Laurales</taxon>
        <taxon>Lauraceae</taxon>
        <taxon>Cinnamomum</taxon>
    </lineage>
</organism>
<name>A0A3S3LWB0_9MAGN</name>
<keyword evidence="7" id="KW-0961">Cell wall biogenesis/degradation</keyword>
<dbReference type="GO" id="GO:0005975">
    <property type="term" value="P:carbohydrate metabolic process"/>
    <property type="evidence" value="ECO:0007669"/>
    <property type="project" value="InterPro"/>
</dbReference>
<keyword evidence="3" id="KW-0134">Cell wall</keyword>
<dbReference type="SUPFAM" id="SSF51126">
    <property type="entry name" value="Pectin lyase-like"/>
    <property type="match status" value="1"/>
</dbReference>
<dbReference type="Gene3D" id="2.160.20.10">
    <property type="entry name" value="Single-stranded right-handed beta-helix, Pectin lyase-like"/>
    <property type="match status" value="1"/>
</dbReference>
<feature type="signal peptide" evidence="10">
    <location>
        <begin position="1"/>
        <end position="20"/>
    </location>
</feature>
<evidence type="ECO:0000313" key="12">
    <source>
        <dbReference type="Proteomes" id="UP000283530"/>
    </source>
</evidence>
<dbReference type="InterPro" id="IPR006626">
    <property type="entry name" value="PbH1"/>
</dbReference>
<dbReference type="GO" id="GO:0071555">
    <property type="term" value="P:cell wall organization"/>
    <property type="evidence" value="ECO:0007669"/>
    <property type="project" value="UniProtKB-KW"/>
</dbReference>
<dbReference type="PROSITE" id="PS00502">
    <property type="entry name" value="POLYGALACTURONASE"/>
    <property type="match status" value="1"/>
</dbReference>
<evidence type="ECO:0000256" key="1">
    <source>
        <dbReference type="ARBA" id="ARBA00004191"/>
    </source>
</evidence>
<protein>
    <submittedName>
        <fullName evidence="11">Exopolygalacturonase</fullName>
    </submittedName>
</protein>
<dbReference type="PANTHER" id="PTHR31375">
    <property type="match status" value="1"/>
</dbReference>
<feature type="active site" evidence="8">
    <location>
        <position position="245"/>
    </location>
</feature>
<gene>
    <name evidence="11" type="ORF">CKAN_00097600</name>
</gene>
<keyword evidence="5 9" id="KW-0378">Hydrolase</keyword>
<dbReference type="FunFam" id="2.160.20.10:FF:000004">
    <property type="entry name" value="Pectin lyase-like superfamily protein"/>
    <property type="match status" value="1"/>
</dbReference>
<dbReference type="Pfam" id="PF00295">
    <property type="entry name" value="Glyco_hydro_28"/>
    <property type="match status" value="1"/>
</dbReference>
<dbReference type="OrthoDB" id="187139at2759"/>
<evidence type="ECO:0000256" key="10">
    <source>
        <dbReference type="SAM" id="SignalP"/>
    </source>
</evidence>
<reference evidence="11 12" key="1">
    <citation type="journal article" date="2019" name="Nat. Plants">
        <title>Stout camphor tree genome fills gaps in understanding of flowering plant genome evolution.</title>
        <authorList>
            <person name="Chaw S.M."/>
            <person name="Liu Y.C."/>
            <person name="Wu Y.W."/>
            <person name="Wang H.Y."/>
            <person name="Lin C.I."/>
            <person name="Wu C.S."/>
            <person name="Ke H.M."/>
            <person name="Chang L.Y."/>
            <person name="Hsu C.Y."/>
            <person name="Yang H.T."/>
            <person name="Sudianto E."/>
            <person name="Hsu M.H."/>
            <person name="Wu K.P."/>
            <person name="Wang L.N."/>
            <person name="Leebens-Mack J.H."/>
            <person name="Tsai I.J."/>
        </authorList>
    </citation>
    <scope>NUCLEOTIDE SEQUENCE [LARGE SCALE GENOMIC DNA]</scope>
    <source>
        <strain evidence="12">cv. Chaw 1501</strain>
        <tissue evidence="11">Young leaves</tissue>
    </source>
</reference>
<evidence type="ECO:0000313" key="11">
    <source>
        <dbReference type="EMBL" id="RWR72737.1"/>
    </source>
</evidence>
<dbReference type="Proteomes" id="UP000283530">
    <property type="component" value="Unassembled WGS sequence"/>
</dbReference>
<dbReference type="AlphaFoldDB" id="A0A3S3LWB0"/>
<evidence type="ECO:0000256" key="9">
    <source>
        <dbReference type="RuleBase" id="RU361169"/>
    </source>
</evidence>
<sequence length="399" mass="43068">MVKLFLFLLCFLCFNGVSLGGDFNVKDYGAKADGRTDDAQAFEDTWKAACCSNGPATIWIPQGTYLVGPLKFTGPCKSVPRITMKMEASVPKLGYLKAETDLNEYPTGDWIFFGWIDKLSIVGTGTFDGQGASIWHLNDCQQNKKCKLLPTNLKFIAMTNTHIKGITSLNSKNFHIGVVDCKHFKATNLKIIAPGESPNTDGMHVERCSDVIIKNTRVATGDDCISLGQGLSNVFISGIECGPGHGISVGSLGKYPQEKDVSGIIVKDSTITGTLNGISIKSWPSSPSPSTAYNITFENIIMNNVNNPVIIDQLYCPSGNCPNQTPSQVKITDVFFKNIHGSSSSEVAVILHCSQGFPCHNVQLQDINIVRSSVGAPTRSTCMNIKALYSGIQVPPPCS</sequence>
<evidence type="ECO:0000256" key="7">
    <source>
        <dbReference type="ARBA" id="ARBA00023316"/>
    </source>
</evidence>
<evidence type="ECO:0000256" key="2">
    <source>
        <dbReference type="ARBA" id="ARBA00008834"/>
    </source>
</evidence>
<comment type="caution">
    <text evidence="11">The sequence shown here is derived from an EMBL/GenBank/DDBJ whole genome shotgun (WGS) entry which is preliminary data.</text>
</comment>
<evidence type="ECO:0000256" key="6">
    <source>
        <dbReference type="ARBA" id="ARBA00023295"/>
    </source>
</evidence>
<dbReference type="InterPro" id="IPR000743">
    <property type="entry name" value="Glyco_hydro_28"/>
</dbReference>
<dbReference type="EMBL" id="QPKB01000001">
    <property type="protein sequence ID" value="RWR72737.1"/>
    <property type="molecule type" value="Genomic_DNA"/>
</dbReference>
<keyword evidence="12" id="KW-1185">Reference proteome</keyword>
<proteinExistence type="inferred from homology"/>
<dbReference type="SMART" id="SM00710">
    <property type="entry name" value="PbH1"/>
    <property type="match status" value="4"/>
</dbReference>